<comment type="caution">
    <text evidence="4">The sequence shown here is derived from an EMBL/GenBank/DDBJ whole genome shotgun (WGS) entry which is preliminary data.</text>
</comment>
<dbReference type="InterPro" id="IPR036770">
    <property type="entry name" value="Ankyrin_rpt-contain_sf"/>
</dbReference>
<feature type="repeat" description="ANK" evidence="3">
    <location>
        <begin position="45"/>
        <end position="77"/>
    </location>
</feature>
<dbReference type="InterPro" id="IPR002110">
    <property type="entry name" value="Ankyrin_rpt"/>
</dbReference>
<accession>A0A4R4P5X9</accession>
<evidence type="ECO:0000313" key="4">
    <source>
        <dbReference type="EMBL" id="TDC17881.1"/>
    </source>
</evidence>
<dbReference type="Gene3D" id="1.25.40.20">
    <property type="entry name" value="Ankyrin repeat-containing domain"/>
    <property type="match status" value="1"/>
</dbReference>
<evidence type="ECO:0000256" key="3">
    <source>
        <dbReference type="PROSITE-ProRule" id="PRU00023"/>
    </source>
</evidence>
<keyword evidence="1" id="KW-0677">Repeat</keyword>
<name>A0A4R4P5X9_9ACTN</name>
<protein>
    <submittedName>
        <fullName evidence="4">Ankyrin repeat domain-containing protein</fullName>
    </submittedName>
</protein>
<keyword evidence="2 3" id="KW-0040">ANK repeat</keyword>
<dbReference type="EMBL" id="SMJW01000026">
    <property type="protein sequence ID" value="TDC17881.1"/>
    <property type="molecule type" value="Genomic_DNA"/>
</dbReference>
<dbReference type="GO" id="GO:0004842">
    <property type="term" value="F:ubiquitin-protein transferase activity"/>
    <property type="evidence" value="ECO:0007669"/>
    <property type="project" value="TreeGrafter"/>
</dbReference>
<proteinExistence type="predicted"/>
<keyword evidence="5" id="KW-1185">Reference proteome</keyword>
<organism evidence="4 5">
    <name type="scientific">Actinomadura bangladeshensis</name>
    <dbReference type="NCBI Taxonomy" id="453573"/>
    <lineage>
        <taxon>Bacteria</taxon>
        <taxon>Bacillati</taxon>
        <taxon>Actinomycetota</taxon>
        <taxon>Actinomycetes</taxon>
        <taxon>Streptosporangiales</taxon>
        <taxon>Thermomonosporaceae</taxon>
        <taxon>Actinomadura</taxon>
    </lineage>
</organism>
<feature type="repeat" description="ANK" evidence="3">
    <location>
        <begin position="78"/>
        <end position="113"/>
    </location>
</feature>
<reference evidence="4 5" key="1">
    <citation type="submission" date="2019-03" db="EMBL/GenBank/DDBJ databases">
        <title>Draft genome sequences of novel Actinobacteria.</title>
        <authorList>
            <person name="Sahin N."/>
            <person name="Ay H."/>
            <person name="Saygin H."/>
        </authorList>
    </citation>
    <scope>NUCLEOTIDE SEQUENCE [LARGE SCALE GENOMIC DNA]</scope>
    <source>
        <strain evidence="4 5">DSM 45347</strain>
    </source>
</reference>
<dbReference type="PROSITE" id="PS50088">
    <property type="entry name" value="ANK_REPEAT"/>
    <property type="match status" value="2"/>
</dbReference>
<dbReference type="PANTHER" id="PTHR24171:SF8">
    <property type="entry name" value="BRCA1-ASSOCIATED RING DOMAIN PROTEIN 1"/>
    <property type="match status" value="1"/>
</dbReference>
<dbReference type="Proteomes" id="UP000295431">
    <property type="component" value="Unassembled WGS sequence"/>
</dbReference>
<dbReference type="OrthoDB" id="9812708at2"/>
<dbReference type="SMART" id="SM00248">
    <property type="entry name" value="ANK"/>
    <property type="match status" value="3"/>
</dbReference>
<dbReference type="SUPFAM" id="SSF48403">
    <property type="entry name" value="Ankyrin repeat"/>
    <property type="match status" value="1"/>
</dbReference>
<gene>
    <name evidence="4" type="ORF">E1284_07805</name>
</gene>
<evidence type="ECO:0000313" key="5">
    <source>
        <dbReference type="Proteomes" id="UP000295431"/>
    </source>
</evidence>
<dbReference type="RefSeq" id="WP_131938324.1">
    <property type="nucleotide sequence ID" value="NZ_BAAAMX010000008.1"/>
</dbReference>
<evidence type="ECO:0000256" key="2">
    <source>
        <dbReference type="ARBA" id="ARBA00023043"/>
    </source>
</evidence>
<dbReference type="GO" id="GO:0085020">
    <property type="term" value="P:protein K6-linked ubiquitination"/>
    <property type="evidence" value="ECO:0007669"/>
    <property type="project" value="TreeGrafter"/>
</dbReference>
<dbReference type="PANTHER" id="PTHR24171">
    <property type="entry name" value="ANKYRIN REPEAT DOMAIN-CONTAINING PROTEIN 39-RELATED"/>
    <property type="match status" value="1"/>
</dbReference>
<dbReference type="PRINTS" id="PR01415">
    <property type="entry name" value="ANKYRIN"/>
</dbReference>
<sequence>MKRVDWSEYQSFWTHGSLHEAIAEKNDARVASLIASGVDMNRTERGMTALHVACERWNVEAVRQLVSNGANLDAPGPGGWTPLALAVARSTQKGTEIIEILVAAGADPDKASDSGETPRSVARALDANTLSSVQKALEM</sequence>
<dbReference type="PROSITE" id="PS50297">
    <property type="entry name" value="ANK_REP_REGION"/>
    <property type="match status" value="2"/>
</dbReference>
<dbReference type="AlphaFoldDB" id="A0A4R4P5X9"/>
<dbReference type="Pfam" id="PF12796">
    <property type="entry name" value="Ank_2"/>
    <property type="match status" value="1"/>
</dbReference>
<evidence type="ECO:0000256" key="1">
    <source>
        <dbReference type="ARBA" id="ARBA00022737"/>
    </source>
</evidence>